<name>D1C3M3_SPHTD</name>
<dbReference type="PANTHER" id="PTHR43777:SF1">
    <property type="entry name" value="MOLYBDENUM COFACTOR CYTIDYLYLTRANSFERASE"/>
    <property type="match status" value="1"/>
</dbReference>
<protein>
    <submittedName>
        <fullName evidence="2">MobA-like protein-like protein</fullName>
    </submittedName>
</protein>
<dbReference type="PANTHER" id="PTHR43777">
    <property type="entry name" value="MOLYBDENUM COFACTOR CYTIDYLYLTRANSFERASE"/>
    <property type="match status" value="1"/>
</dbReference>
<evidence type="ECO:0000259" key="1">
    <source>
        <dbReference type="Pfam" id="PF12804"/>
    </source>
</evidence>
<gene>
    <name evidence="2" type="ordered locus">Sthe_1405</name>
</gene>
<dbReference type="InParanoid" id="D1C3M3"/>
<dbReference type="CDD" id="cd04182">
    <property type="entry name" value="GT_2_like_f"/>
    <property type="match status" value="1"/>
</dbReference>
<keyword evidence="3" id="KW-1185">Reference proteome</keyword>
<organism evidence="2 3">
    <name type="scientific">Sphaerobacter thermophilus (strain ATCC 49802 / DSM 20745 / KCCM 41009 / NCIMB 13125 / S 6022)</name>
    <dbReference type="NCBI Taxonomy" id="479434"/>
    <lineage>
        <taxon>Bacteria</taxon>
        <taxon>Pseudomonadati</taxon>
        <taxon>Thermomicrobiota</taxon>
        <taxon>Thermomicrobia</taxon>
        <taxon>Sphaerobacterales</taxon>
        <taxon>Sphaerobacterineae</taxon>
        <taxon>Sphaerobacteraceae</taxon>
        <taxon>Sphaerobacter</taxon>
    </lineage>
</organism>
<dbReference type="SUPFAM" id="SSF53448">
    <property type="entry name" value="Nucleotide-diphospho-sugar transferases"/>
    <property type="match status" value="1"/>
</dbReference>
<dbReference type="Pfam" id="PF12804">
    <property type="entry name" value="NTP_transf_3"/>
    <property type="match status" value="1"/>
</dbReference>
<reference evidence="3" key="1">
    <citation type="submission" date="2009-11" db="EMBL/GenBank/DDBJ databases">
        <title>The complete chromosome 1 of Sphaerobacter thermophilus DSM 20745.</title>
        <authorList>
            <person name="Lucas S."/>
            <person name="Copeland A."/>
            <person name="Lapidus A."/>
            <person name="Glavina del Rio T."/>
            <person name="Dalin E."/>
            <person name="Tice H."/>
            <person name="Bruce D."/>
            <person name="Goodwin L."/>
            <person name="Pitluck S."/>
            <person name="Kyrpides N."/>
            <person name="Mavromatis K."/>
            <person name="Ivanova N."/>
            <person name="Mikhailova N."/>
            <person name="LaButti K.M."/>
            <person name="Clum A."/>
            <person name="Sun H.I."/>
            <person name="Brettin T."/>
            <person name="Detter J.C."/>
            <person name="Han C."/>
            <person name="Larimer F."/>
            <person name="Land M."/>
            <person name="Hauser L."/>
            <person name="Markowitz V."/>
            <person name="Cheng J.F."/>
            <person name="Hugenholtz P."/>
            <person name="Woyke T."/>
            <person name="Wu D."/>
            <person name="Steenblock K."/>
            <person name="Schneider S."/>
            <person name="Pukall R."/>
            <person name="Goeker M."/>
            <person name="Klenk H.P."/>
            <person name="Eisen J.A."/>
        </authorList>
    </citation>
    <scope>NUCLEOTIDE SEQUENCE [LARGE SCALE GENOMIC DNA]</scope>
    <source>
        <strain evidence="3">ATCC 49802 / DSM 20745 / S 6022</strain>
    </source>
</reference>
<dbReference type="InterPro" id="IPR025877">
    <property type="entry name" value="MobA-like_NTP_Trfase"/>
</dbReference>
<evidence type="ECO:0000313" key="3">
    <source>
        <dbReference type="Proteomes" id="UP000002027"/>
    </source>
</evidence>
<dbReference type="FunCoup" id="D1C3M3">
    <property type="interactions" value="82"/>
</dbReference>
<sequence>MPRVAGVVLAAGAATRIGGRKQLLTLGGRPILAYVLDAARRAPLDPLLVVLGSAASEIKAQVDLTGTQVVCNPRYREGQSTSVIAAVEALPDDVDAAVFLLGDQPEVAVPVLERIVETYRSTRAPIVQPRYAEGRGNPVLIARELFPELRRIRGDVGARPLLAQNRDRIAFADVSDFSRPVDIDTPADYERAKERFTARQEESR</sequence>
<proteinExistence type="predicted"/>
<dbReference type="eggNOG" id="COG2068">
    <property type="taxonomic scope" value="Bacteria"/>
</dbReference>
<reference evidence="2 3" key="2">
    <citation type="journal article" date="2010" name="Stand. Genomic Sci.">
        <title>Complete genome sequence of Desulfohalobium retbaense type strain (HR(100)).</title>
        <authorList>
            <person name="Spring S."/>
            <person name="Nolan M."/>
            <person name="Lapidus A."/>
            <person name="Glavina Del Rio T."/>
            <person name="Copeland A."/>
            <person name="Tice H."/>
            <person name="Cheng J.F."/>
            <person name="Lucas S."/>
            <person name="Land M."/>
            <person name="Chen F."/>
            <person name="Bruce D."/>
            <person name="Goodwin L."/>
            <person name="Pitluck S."/>
            <person name="Ivanova N."/>
            <person name="Mavromatis K."/>
            <person name="Mikhailova N."/>
            <person name="Pati A."/>
            <person name="Chen A."/>
            <person name="Palaniappan K."/>
            <person name="Hauser L."/>
            <person name="Chang Y.J."/>
            <person name="Jeffries C.D."/>
            <person name="Munk C."/>
            <person name="Kiss H."/>
            <person name="Chain P."/>
            <person name="Han C."/>
            <person name="Brettin T."/>
            <person name="Detter J.C."/>
            <person name="Schuler E."/>
            <person name="Goker M."/>
            <person name="Rohde M."/>
            <person name="Bristow J."/>
            <person name="Eisen J.A."/>
            <person name="Markowitz V."/>
            <person name="Hugenholtz P."/>
            <person name="Kyrpides N.C."/>
            <person name="Klenk H.P."/>
        </authorList>
    </citation>
    <scope>NUCLEOTIDE SEQUENCE [LARGE SCALE GENOMIC DNA]</scope>
    <source>
        <strain evidence="3">ATCC 49802 / DSM 20745 / S 6022</strain>
    </source>
</reference>
<evidence type="ECO:0000313" key="2">
    <source>
        <dbReference type="EMBL" id="ACZ38840.1"/>
    </source>
</evidence>
<dbReference type="OrthoDB" id="9797742at2"/>
<dbReference type="AlphaFoldDB" id="D1C3M3"/>
<dbReference type="HOGENOM" id="CLU_061980_1_1_0"/>
<feature type="domain" description="MobA-like NTP transferase" evidence="1">
    <location>
        <begin position="6"/>
        <end position="165"/>
    </location>
</feature>
<dbReference type="Gene3D" id="3.90.550.10">
    <property type="entry name" value="Spore Coat Polysaccharide Biosynthesis Protein SpsA, Chain A"/>
    <property type="match status" value="1"/>
</dbReference>
<dbReference type="KEGG" id="sti:Sthe_1405"/>
<dbReference type="GO" id="GO:0016779">
    <property type="term" value="F:nucleotidyltransferase activity"/>
    <property type="evidence" value="ECO:0007669"/>
    <property type="project" value="UniProtKB-ARBA"/>
</dbReference>
<dbReference type="STRING" id="479434.Sthe_1405"/>
<dbReference type="EMBL" id="CP001823">
    <property type="protein sequence ID" value="ACZ38840.1"/>
    <property type="molecule type" value="Genomic_DNA"/>
</dbReference>
<dbReference type="RefSeq" id="WP_012871887.1">
    <property type="nucleotide sequence ID" value="NC_013523.1"/>
</dbReference>
<dbReference type="InterPro" id="IPR029044">
    <property type="entry name" value="Nucleotide-diphossugar_trans"/>
</dbReference>
<dbReference type="Proteomes" id="UP000002027">
    <property type="component" value="Chromosome 1"/>
</dbReference>
<accession>D1C3M3</accession>